<protein>
    <recommendedName>
        <fullName evidence="2">Zeta toxin domain-containing protein</fullName>
    </recommendedName>
</protein>
<proteinExistence type="predicted"/>
<dbReference type="AlphaFoldDB" id="A0A6C0J6Z0"/>
<name>A0A6C0J6Z0_9ZZZZ</name>
<organism evidence="1">
    <name type="scientific">viral metagenome</name>
    <dbReference type="NCBI Taxonomy" id="1070528"/>
    <lineage>
        <taxon>unclassified sequences</taxon>
        <taxon>metagenomes</taxon>
        <taxon>organismal metagenomes</taxon>
    </lineage>
</organism>
<evidence type="ECO:0000313" key="1">
    <source>
        <dbReference type="EMBL" id="QHU01505.1"/>
    </source>
</evidence>
<evidence type="ECO:0008006" key="2">
    <source>
        <dbReference type="Google" id="ProtNLM"/>
    </source>
</evidence>
<dbReference type="Gene3D" id="3.40.50.300">
    <property type="entry name" value="P-loop containing nucleotide triphosphate hydrolases"/>
    <property type="match status" value="1"/>
</dbReference>
<reference evidence="1" key="1">
    <citation type="journal article" date="2020" name="Nature">
        <title>Giant virus diversity and host interactions through global metagenomics.</title>
        <authorList>
            <person name="Schulz F."/>
            <person name="Roux S."/>
            <person name="Paez-Espino D."/>
            <person name="Jungbluth S."/>
            <person name="Walsh D.A."/>
            <person name="Denef V.J."/>
            <person name="McMahon K.D."/>
            <person name="Konstantinidis K.T."/>
            <person name="Eloe-Fadrosh E.A."/>
            <person name="Kyrpides N.C."/>
            <person name="Woyke T."/>
        </authorList>
    </citation>
    <scope>NUCLEOTIDE SEQUENCE</scope>
    <source>
        <strain evidence="1">GVMAG-M-3300025860-25</strain>
    </source>
</reference>
<accession>A0A6C0J6Z0</accession>
<dbReference type="SUPFAM" id="SSF52540">
    <property type="entry name" value="P-loop containing nucleoside triphosphate hydrolases"/>
    <property type="match status" value="1"/>
</dbReference>
<dbReference type="InterPro" id="IPR027417">
    <property type="entry name" value="P-loop_NTPase"/>
</dbReference>
<sequence length="175" mass="20825">MIILIIPIGPPGSGKTTLKEHLNIELENLFSTERDYEFSKLRVNNSLKNTNKLLFDKFENFMEEIISTNYKNPESKYYVYLDSSNAKILNRKRIYERLKPEKIVEINFQFPKYILMERVKNRIHPTFPFNPIEQENIVDKIMENIEFSNHEDDGITKIFINQPRTLKKLTQLILV</sequence>
<dbReference type="EMBL" id="MN740344">
    <property type="protein sequence ID" value="QHU01505.1"/>
    <property type="molecule type" value="Genomic_DNA"/>
</dbReference>